<feature type="transmembrane region" description="Helical" evidence="5">
    <location>
        <begin position="136"/>
        <end position="158"/>
    </location>
</feature>
<keyword evidence="2 5" id="KW-0812">Transmembrane</keyword>
<proteinExistence type="predicted"/>
<evidence type="ECO:0000256" key="1">
    <source>
        <dbReference type="ARBA" id="ARBA00004141"/>
    </source>
</evidence>
<evidence type="ECO:0000313" key="8">
    <source>
        <dbReference type="EMBL" id="KAL3771394.1"/>
    </source>
</evidence>
<feature type="chain" id="PRO_5044842139" description="Sugar phosphate transporter domain-containing protein" evidence="6">
    <location>
        <begin position="21"/>
        <end position="409"/>
    </location>
</feature>
<dbReference type="SUPFAM" id="SSF103481">
    <property type="entry name" value="Multidrug resistance efflux transporter EmrE"/>
    <property type="match status" value="2"/>
</dbReference>
<feature type="transmembrane region" description="Helical" evidence="5">
    <location>
        <begin position="227"/>
        <end position="243"/>
    </location>
</feature>
<keyword evidence="6" id="KW-0732">Signal</keyword>
<evidence type="ECO:0000256" key="4">
    <source>
        <dbReference type="ARBA" id="ARBA00023136"/>
    </source>
</evidence>
<feature type="transmembrane region" description="Helical" evidence="5">
    <location>
        <begin position="249"/>
        <end position="266"/>
    </location>
</feature>
<evidence type="ECO:0000313" key="9">
    <source>
        <dbReference type="Proteomes" id="UP001530293"/>
    </source>
</evidence>
<keyword evidence="9" id="KW-1185">Reference proteome</keyword>
<organism evidence="8 9">
    <name type="scientific">Discostella pseudostelligera</name>
    <dbReference type="NCBI Taxonomy" id="259834"/>
    <lineage>
        <taxon>Eukaryota</taxon>
        <taxon>Sar</taxon>
        <taxon>Stramenopiles</taxon>
        <taxon>Ochrophyta</taxon>
        <taxon>Bacillariophyta</taxon>
        <taxon>Coscinodiscophyceae</taxon>
        <taxon>Thalassiosirophycidae</taxon>
        <taxon>Stephanodiscales</taxon>
        <taxon>Stephanodiscaceae</taxon>
        <taxon>Discostella</taxon>
    </lineage>
</organism>
<dbReference type="InterPro" id="IPR050186">
    <property type="entry name" value="TPT_transporter"/>
</dbReference>
<evidence type="ECO:0000259" key="7">
    <source>
        <dbReference type="Pfam" id="PF03151"/>
    </source>
</evidence>
<dbReference type="Proteomes" id="UP001530293">
    <property type="component" value="Unassembled WGS sequence"/>
</dbReference>
<evidence type="ECO:0000256" key="6">
    <source>
        <dbReference type="SAM" id="SignalP"/>
    </source>
</evidence>
<accession>A0ABD3N5I8</accession>
<comment type="caution">
    <text evidence="8">The sequence shown here is derived from an EMBL/GenBank/DDBJ whole genome shotgun (WGS) entry which is preliminary data.</text>
</comment>
<dbReference type="Pfam" id="PF03151">
    <property type="entry name" value="TPT"/>
    <property type="match status" value="1"/>
</dbReference>
<keyword evidence="4 5" id="KW-0472">Membrane</keyword>
<evidence type="ECO:0000256" key="5">
    <source>
        <dbReference type="SAM" id="Phobius"/>
    </source>
</evidence>
<name>A0ABD3N5I8_9STRA</name>
<protein>
    <recommendedName>
        <fullName evidence="7">Sugar phosphate transporter domain-containing protein</fullName>
    </recommendedName>
</protein>
<dbReference type="InterPro" id="IPR037185">
    <property type="entry name" value="EmrE-like"/>
</dbReference>
<feature type="domain" description="Sugar phosphate transporter" evidence="7">
    <location>
        <begin position="105"/>
        <end position="399"/>
    </location>
</feature>
<dbReference type="PANTHER" id="PTHR11132">
    <property type="entry name" value="SOLUTE CARRIER FAMILY 35"/>
    <property type="match status" value="1"/>
</dbReference>
<keyword evidence="3 5" id="KW-1133">Transmembrane helix</keyword>
<dbReference type="AlphaFoldDB" id="A0ABD3N5I8"/>
<evidence type="ECO:0000256" key="3">
    <source>
        <dbReference type="ARBA" id="ARBA00022989"/>
    </source>
</evidence>
<feature type="transmembrane region" description="Helical" evidence="5">
    <location>
        <begin position="287"/>
        <end position="308"/>
    </location>
</feature>
<feature type="signal peptide" evidence="6">
    <location>
        <begin position="1"/>
        <end position="20"/>
    </location>
</feature>
<comment type="subcellular location">
    <subcellularLocation>
        <location evidence="1">Membrane</location>
        <topology evidence="1">Multi-pass membrane protein</topology>
    </subcellularLocation>
</comment>
<gene>
    <name evidence="8" type="ORF">ACHAWU_004667</name>
</gene>
<sequence>MKLNITLLSVTLATAGCCSAFALSPGRQAATSNHRVVGSGGFDKAAFVRPDAAAPFASSTTTLHSTSAVAAASSSGDNTSSAGIVQSTRGGGSAATSPFGIDIPLLAYFGLWYLGNYYYNITNKLALKAVGGASGFPLTISTLQLGIGSLYGLFLWLAPDAREKPKITLDDIIKMLPVAFCYAGAHSASVFSFSAGSVSFGQIVKAAEPAFAAVLSQFVYNKPVSKAKWLCLPIVIGGVILASVNELDFAWSALISACIANMFAAVKGNENKKLMETEGLKDRLGSVGNQFCVTSMLGFLLSIPFLMLKEGNRFGEFVEAFKTVPALRTNMIASALWFYGYNEVSTMTLKKTNAVTQSVANTAKRVIVIVGVAIVLGESLDFMKLLGCGIGIGGVFLYSIIDNLVKAKN</sequence>
<reference evidence="8 9" key="1">
    <citation type="submission" date="2024-10" db="EMBL/GenBank/DDBJ databases">
        <title>Updated reference genomes for cyclostephanoid diatoms.</title>
        <authorList>
            <person name="Roberts W.R."/>
            <person name="Alverson A.J."/>
        </authorList>
    </citation>
    <scope>NUCLEOTIDE SEQUENCE [LARGE SCALE GENOMIC DNA]</scope>
    <source>
        <strain evidence="8 9">AJA232-27</strain>
    </source>
</reference>
<dbReference type="EMBL" id="JALLBG020000024">
    <property type="protein sequence ID" value="KAL3771394.1"/>
    <property type="molecule type" value="Genomic_DNA"/>
</dbReference>
<feature type="transmembrane region" description="Helical" evidence="5">
    <location>
        <begin position="382"/>
        <end position="401"/>
    </location>
</feature>
<dbReference type="InterPro" id="IPR004853">
    <property type="entry name" value="Sugar_P_trans_dom"/>
</dbReference>
<dbReference type="GO" id="GO:0016020">
    <property type="term" value="C:membrane"/>
    <property type="evidence" value="ECO:0007669"/>
    <property type="project" value="UniProtKB-SubCell"/>
</dbReference>
<evidence type="ECO:0000256" key="2">
    <source>
        <dbReference type="ARBA" id="ARBA00022692"/>
    </source>
</evidence>
<dbReference type="PROSITE" id="PS51257">
    <property type="entry name" value="PROKAR_LIPOPROTEIN"/>
    <property type="match status" value="1"/>
</dbReference>